<protein>
    <submittedName>
        <fullName evidence="1">Uncharacterized protein</fullName>
    </submittedName>
</protein>
<sequence>MRRPLKATLFTGHELLKGVLVTIRKSRKVVAATWTVGCCHNAVAAIARKCRFGNLAKTAENVEKSRVLGADQGPHAGSQFCRGLVDFHVLSSDVNAIAYSTSEDSPRPQNRDFRNIFCTCQFDLVIIPVSSQCIGIQDTLMATIR</sequence>
<dbReference type="AlphaFoldDB" id="A0AAD5MR41"/>
<dbReference type="Proteomes" id="UP001196413">
    <property type="component" value="Unassembled WGS sequence"/>
</dbReference>
<gene>
    <name evidence="1" type="ORF">KIN20_008946</name>
</gene>
<evidence type="ECO:0000313" key="2">
    <source>
        <dbReference type="Proteomes" id="UP001196413"/>
    </source>
</evidence>
<comment type="caution">
    <text evidence="1">The sequence shown here is derived from an EMBL/GenBank/DDBJ whole genome shotgun (WGS) entry which is preliminary data.</text>
</comment>
<accession>A0AAD5MR41</accession>
<evidence type="ECO:0000313" key="1">
    <source>
        <dbReference type="EMBL" id="KAJ1352561.1"/>
    </source>
</evidence>
<proteinExistence type="predicted"/>
<keyword evidence="2" id="KW-1185">Reference proteome</keyword>
<reference evidence="1" key="1">
    <citation type="submission" date="2021-06" db="EMBL/GenBank/DDBJ databases">
        <title>Parelaphostrongylus tenuis whole genome reference sequence.</title>
        <authorList>
            <person name="Garwood T.J."/>
            <person name="Larsen P.A."/>
            <person name="Fountain-Jones N.M."/>
            <person name="Garbe J.R."/>
            <person name="Macchietto M.G."/>
            <person name="Kania S.A."/>
            <person name="Gerhold R.W."/>
            <person name="Richards J.E."/>
            <person name="Wolf T.M."/>
        </authorList>
    </citation>
    <scope>NUCLEOTIDE SEQUENCE</scope>
    <source>
        <strain evidence="1">MNPRO001-30</strain>
        <tissue evidence="1">Meninges</tissue>
    </source>
</reference>
<dbReference type="EMBL" id="JAHQIW010001450">
    <property type="protein sequence ID" value="KAJ1352561.1"/>
    <property type="molecule type" value="Genomic_DNA"/>
</dbReference>
<name>A0AAD5MR41_PARTN</name>
<organism evidence="1 2">
    <name type="scientific">Parelaphostrongylus tenuis</name>
    <name type="common">Meningeal worm</name>
    <dbReference type="NCBI Taxonomy" id="148309"/>
    <lineage>
        <taxon>Eukaryota</taxon>
        <taxon>Metazoa</taxon>
        <taxon>Ecdysozoa</taxon>
        <taxon>Nematoda</taxon>
        <taxon>Chromadorea</taxon>
        <taxon>Rhabditida</taxon>
        <taxon>Rhabditina</taxon>
        <taxon>Rhabditomorpha</taxon>
        <taxon>Strongyloidea</taxon>
        <taxon>Metastrongylidae</taxon>
        <taxon>Parelaphostrongylus</taxon>
    </lineage>
</organism>